<evidence type="ECO:0000313" key="4">
    <source>
        <dbReference type="WBParaSite" id="PSAMB.scaffold903size77254.g9614.t1"/>
    </source>
</evidence>
<evidence type="ECO:0000313" key="3">
    <source>
        <dbReference type="Proteomes" id="UP000887566"/>
    </source>
</evidence>
<dbReference type="AlphaFoldDB" id="A0A914XNU1"/>
<evidence type="ECO:0000256" key="1">
    <source>
        <dbReference type="SAM" id="Coils"/>
    </source>
</evidence>
<organism evidence="3 4">
    <name type="scientific">Plectus sambesii</name>
    <dbReference type="NCBI Taxonomy" id="2011161"/>
    <lineage>
        <taxon>Eukaryota</taxon>
        <taxon>Metazoa</taxon>
        <taxon>Ecdysozoa</taxon>
        <taxon>Nematoda</taxon>
        <taxon>Chromadorea</taxon>
        <taxon>Plectida</taxon>
        <taxon>Plectina</taxon>
        <taxon>Plectoidea</taxon>
        <taxon>Plectidae</taxon>
        <taxon>Plectus</taxon>
    </lineage>
</organism>
<keyword evidence="3" id="KW-1185">Reference proteome</keyword>
<feature type="coiled-coil region" evidence="1">
    <location>
        <begin position="144"/>
        <end position="408"/>
    </location>
</feature>
<feature type="compositionally biased region" description="Basic and acidic residues" evidence="2">
    <location>
        <begin position="62"/>
        <end position="79"/>
    </location>
</feature>
<proteinExistence type="predicted"/>
<feature type="region of interest" description="Disordered" evidence="2">
    <location>
        <begin position="57"/>
        <end position="79"/>
    </location>
</feature>
<dbReference type="WBParaSite" id="PSAMB.scaffold903size77254.g9614.t1">
    <property type="protein sequence ID" value="PSAMB.scaffold903size77254.g9614.t1"/>
    <property type="gene ID" value="PSAMB.scaffold903size77254.g9614"/>
</dbReference>
<sequence length="875" mass="99756">MASSDSSIRSSTSSQQLPVPDIPDVVDCQRGFLQYALSHDSCGHDVSGVREEMRGVHKSRLKEKENQIQELKTENKEHKEKIKTQNEELEKLKTDLREAKLAEIRLTSDREKAEQRITEEMNNMTAAHKLSMLNQTTANDKDKRAEVEKAIMNGQQALQALQAQAEKDKAMAKIEVEQERAEKEKERNKVTIAQCELKEKAALLARAEEKAEQDEIERNRLQKIILEKDTLLAVNQEQLQEQINQFFMREKDLNQEISTVKNDQEKKLLHNYVISQQQLQDQANEFSKKEKKFEAEIEKMKADEKAKTAEALSNFQKEIKEIKDQFLLSEEVTSNKHDAMLSQAKAELRNELNQCLERENELKNNFKAVETERKIEIEKLKAEAELEKKELAQKLEKKMNEMNDQFLQREHSAKNTFEELLSQARTQNTDQLKQFLEREEKVKAEYKTETEKLTRSWEEKVEQANKAWEIQLQEEILSTTNSFVNQLAESEMELLNKTEELRKMTAKYSMIESQMLLFANSSQLADTEINDLRKRMETVTGDLFLKIEELKQQSIWDHEHYVDTLTELMICCEGQKIELTKKNVKERDLIVQLHTMIAEQTKAAKAANIDNLKHHAENNSLNNRQKLVLRIDELKESCKKWNTVVECATSNDQNINDELAELIADMSEIAEDLCNATKMNRTLRDAQTMYHYIESTLDELYAVTKKAAEERSIRKAPATVGAAHETGTNAEDAVAIGEGATNVSEISPAAAINSADDETNLIDSEAAPVINGGAVTDTTSNIEAAPVATEKTVAAAIINGESNGAGELKRRRYKRNISISNAAKLFHENKEKLEKAKGTACVALDNPVCYLPRPTVNVGIAQTESLVMCRLSEWK</sequence>
<feature type="region of interest" description="Disordered" evidence="2">
    <location>
        <begin position="1"/>
        <end position="22"/>
    </location>
</feature>
<protein>
    <submittedName>
        <fullName evidence="4">Uncharacterized protein</fullName>
    </submittedName>
</protein>
<dbReference type="Proteomes" id="UP000887566">
    <property type="component" value="Unplaced"/>
</dbReference>
<feature type="compositionally biased region" description="Low complexity" evidence="2">
    <location>
        <begin position="1"/>
        <end position="14"/>
    </location>
</feature>
<evidence type="ECO:0000256" key="2">
    <source>
        <dbReference type="SAM" id="MobiDB-lite"/>
    </source>
</evidence>
<name>A0A914XNU1_9BILA</name>
<keyword evidence="1" id="KW-0175">Coiled coil</keyword>
<reference evidence="4" key="1">
    <citation type="submission" date="2022-11" db="UniProtKB">
        <authorList>
            <consortium name="WormBaseParasite"/>
        </authorList>
    </citation>
    <scope>IDENTIFICATION</scope>
</reference>
<accession>A0A914XNU1</accession>